<evidence type="ECO:0000256" key="1">
    <source>
        <dbReference type="SAM" id="MobiDB-lite"/>
    </source>
</evidence>
<name>A0AAX3BDV0_9SPIR</name>
<dbReference type="RefSeq" id="WP_271435357.1">
    <property type="nucleotide sequence ID" value="NZ_CP073355.1"/>
</dbReference>
<accession>A0AAX3BDV0</accession>
<evidence type="ECO:0000313" key="3">
    <source>
        <dbReference type="Proteomes" id="UP001056539"/>
    </source>
</evidence>
<proteinExistence type="predicted"/>
<reference evidence="2" key="2">
    <citation type="submission" date="2022-06" db="EMBL/GenBank/DDBJ databases">
        <title>Thermospira aquatica gen. nov., sp. nov.</title>
        <authorList>
            <person name="Ben Ali Gam Z."/>
            <person name="Labat M."/>
        </authorList>
    </citation>
    <scope>NUCLEOTIDE SEQUENCE</scope>
    <source>
        <strain evidence="2">F1F22</strain>
    </source>
</reference>
<organism evidence="2 3">
    <name type="scientific">Thermospira aquatica</name>
    <dbReference type="NCBI Taxonomy" id="2828656"/>
    <lineage>
        <taxon>Bacteria</taxon>
        <taxon>Pseudomonadati</taxon>
        <taxon>Spirochaetota</taxon>
        <taxon>Spirochaetia</taxon>
        <taxon>Brevinematales</taxon>
        <taxon>Thermospiraceae</taxon>
        <taxon>Thermospira</taxon>
    </lineage>
</organism>
<feature type="compositionally biased region" description="Basic and acidic residues" evidence="1">
    <location>
        <begin position="89"/>
        <end position="100"/>
    </location>
</feature>
<dbReference type="KEGG" id="taqu:KDW03_12225"/>
<feature type="compositionally biased region" description="Low complexity" evidence="1">
    <location>
        <begin position="75"/>
        <end position="88"/>
    </location>
</feature>
<dbReference type="EMBL" id="CP073355">
    <property type="protein sequence ID" value="URA10224.1"/>
    <property type="molecule type" value="Genomic_DNA"/>
</dbReference>
<dbReference type="AlphaFoldDB" id="A0AAX3BDV0"/>
<protein>
    <submittedName>
        <fullName evidence="2">Uncharacterized protein</fullName>
    </submittedName>
</protein>
<sequence>MGVLPIDFQVLFSKIGEHSELVARQQQVSQSGQIQAREQAHQKSIEINHTVSQLDAYAQDFTKVDPEASSSQSYEQPTKQSSSPQQTTPEKHEAPLEEGKGQIIDIID</sequence>
<keyword evidence="3" id="KW-1185">Reference proteome</keyword>
<feature type="region of interest" description="Disordered" evidence="1">
    <location>
        <begin position="63"/>
        <end position="108"/>
    </location>
</feature>
<evidence type="ECO:0000313" key="2">
    <source>
        <dbReference type="EMBL" id="URA10224.1"/>
    </source>
</evidence>
<gene>
    <name evidence="2" type="ORF">KDW03_12225</name>
</gene>
<reference evidence="2" key="1">
    <citation type="submission" date="2021-04" db="EMBL/GenBank/DDBJ databases">
        <authorList>
            <person name="Postec A."/>
        </authorList>
    </citation>
    <scope>NUCLEOTIDE SEQUENCE</scope>
    <source>
        <strain evidence="2">F1F22</strain>
    </source>
</reference>
<dbReference type="Proteomes" id="UP001056539">
    <property type="component" value="Chromosome"/>
</dbReference>